<gene>
    <name evidence="2" type="primary">FKBP62</name>
    <name evidence="2" type="ORF">KSP40_PGU001109</name>
</gene>
<reference evidence="2 3" key="1">
    <citation type="journal article" date="2022" name="Nat. Plants">
        <title>Genomes of leafy and leafless Platanthera orchids illuminate the evolution of mycoheterotrophy.</title>
        <authorList>
            <person name="Li M.H."/>
            <person name="Liu K.W."/>
            <person name="Li Z."/>
            <person name="Lu H.C."/>
            <person name="Ye Q.L."/>
            <person name="Zhang D."/>
            <person name="Wang J.Y."/>
            <person name="Li Y.F."/>
            <person name="Zhong Z.M."/>
            <person name="Liu X."/>
            <person name="Yu X."/>
            <person name="Liu D.K."/>
            <person name="Tu X.D."/>
            <person name="Liu B."/>
            <person name="Hao Y."/>
            <person name="Liao X.Y."/>
            <person name="Jiang Y.T."/>
            <person name="Sun W.H."/>
            <person name="Chen J."/>
            <person name="Chen Y.Q."/>
            <person name="Ai Y."/>
            <person name="Zhai J.W."/>
            <person name="Wu S.S."/>
            <person name="Zhou Z."/>
            <person name="Hsiao Y.Y."/>
            <person name="Wu W.L."/>
            <person name="Chen Y.Y."/>
            <person name="Lin Y.F."/>
            <person name="Hsu J.L."/>
            <person name="Li C.Y."/>
            <person name="Wang Z.W."/>
            <person name="Zhao X."/>
            <person name="Zhong W.Y."/>
            <person name="Ma X.K."/>
            <person name="Ma L."/>
            <person name="Huang J."/>
            <person name="Chen G.Z."/>
            <person name="Huang M.Z."/>
            <person name="Huang L."/>
            <person name="Peng D.H."/>
            <person name="Luo Y.B."/>
            <person name="Zou S.Q."/>
            <person name="Chen S.P."/>
            <person name="Lan S."/>
            <person name="Tsai W.C."/>
            <person name="Van de Peer Y."/>
            <person name="Liu Z.J."/>
        </authorList>
    </citation>
    <scope>NUCLEOTIDE SEQUENCE [LARGE SCALE GENOMIC DNA]</scope>
    <source>
        <strain evidence="2">Lor288</strain>
    </source>
</reference>
<accession>A0ABR2LV45</accession>
<comment type="caution">
    <text evidence="2">The sequence shown here is derived from an EMBL/GenBank/DDBJ whole genome shotgun (WGS) entry which is preliminary data.</text>
</comment>
<keyword evidence="3" id="KW-1185">Reference proteome</keyword>
<dbReference type="EMBL" id="JBBWWR010000014">
    <property type="protein sequence ID" value="KAK8952733.1"/>
    <property type="molecule type" value="Genomic_DNA"/>
</dbReference>
<feature type="compositionally biased region" description="Polar residues" evidence="1">
    <location>
        <begin position="10"/>
        <end position="33"/>
    </location>
</feature>
<proteinExistence type="predicted"/>
<evidence type="ECO:0000313" key="3">
    <source>
        <dbReference type="Proteomes" id="UP001412067"/>
    </source>
</evidence>
<organism evidence="2 3">
    <name type="scientific">Platanthera guangdongensis</name>
    <dbReference type="NCBI Taxonomy" id="2320717"/>
    <lineage>
        <taxon>Eukaryota</taxon>
        <taxon>Viridiplantae</taxon>
        <taxon>Streptophyta</taxon>
        <taxon>Embryophyta</taxon>
        <taxon>Tracheophyta</taxon>
        <taxon>Spermatophyta</taxon>
        <taxon>Magnoliopsida</taxon>
        <taxon>Liliopsida</taxon>
        <taxon>Asparagales</taxon>
        <taxon>Orchidaceae</taxon>
        <taxon>Orchidoideae</taxon>
        <taxon>Orchideae</taxon>
        <taxon>Orchidinae</taxon>
        <taxon>Platanthera</taxon>
    </lineage>
</organism>
<name>A0ABR2LV45_9ASPA</name>
<feature type="compositionally biased region" description="Low complexity" evidence="1">
    <location>
        <begin position="67"/>
        <end position="76"/>
    </location>
</feature>
<dbReference type="GO" id="GO:0016853">
    <property type="term" value="F:isomerase activity"/>
    <property type="evidence" value="ECO:0007669"/>
    <property type="project" value="UniProtKB-KW"/>
</dbReference>
<feature type="region of interest" description="Disordered" evidence="1">
    <location>
        <begin position="1"/>
        <end position="76"/>
    </location>
</feature>
<dbReference type="Gene3D" id="3.10.50.40">
    <property type="match status" value="1"/>
</dbReference>
<dbReference type="Proteomes" id="UP001412067">
    <property type="component" value="Unassembled WGS sequence"/>
</dbReference>
<dbReference type="InterPro" id="IPR046357">
    <property type="entry name" value="PPIase_dom_sf"/>
</dbReference>
<evidence type="ECO:0000256" key="1">
    <source>
        <dbReference type="SAM" id="MobiDB-lite"/>
    </source>
</evidence>
<keyword evidence="2" id="KW-0413">Isomerase</keyword>
<dbReference type="SUPFAM" id="SSF54534">
    <property type="entry name" value="FKBP-like"/>
    <property type="match status" value="1"/>
</dbReference>
<protein>
    <submittedName>
        <fullName evidence="2">Peptidyl-prolyl cis-trans isomerase FKBP62</fullName>
    </submittedName>
</protein>
<evidence type="ECO:0000313" key="2">
    <source>
        <dbReference type="EMBL" id="KAK8952733.1"/>
    </source>
</evidence>
<sequence length="392" mass="42551">MAGICWNPAHSPTNQTSPSLIPLQSTPQPQPITARNFPGRSKTPSTLWNQLPVGQIPTPQPSPPPQLSSGSRNFSSSSHYHFPSTNFNYFPSNSPCPHFKSQLHPKSHLFPCSEPLSSTHSGFPTLQLEVFKKSLMQSLQEESESPQVGASKITEMQISKASSLSSGSPMGVKYEASLEDGALVSKVDEGIFCLALAKAVKTMKKGEKGRPASVGEGVVPANATLLIELELLSWKTVTEIRDDKKVLKKILKEGEGVRFAYITLVVGPSPDPRCAGMLCKKGSLDASVEVLSCELEVTGLSPESNLLQKCKVSFRLTVSILSAHDGISSEVVDWVLVEVQLWVVEGWVLTVVGSEEGWIGVCGNDDMGEVRGMARRRFGPMVTRLVLLELLW</sequence>